<gene>
    <name evidence="3" type="ORF">V5N11_035539</name>
</gene>
<feature type="compositionally biased region" description="Polar residues" evidence="1">
    <location>
        <begin position="731"/>
        <end position="745"/>
    </location>
</feature>
<feature type="compositionally biased region" description="Basic and acidic residues" evidence="1">
    <location>
        <begin position="322"/>
        <end position="333"/>
    </location>
</feature>
<comment type="caution">
    <text evidence="3">The sequence shown here is derived from an EMBL/GenBank/DDBJ whole genome shotgun (WGS) entry which is preliminary data.</text>
</comment>
<proteinExistence type="predicted"/>
<feature type="compositionally biased region" description="Acidic residues" evidence="1">
    <location>
        <begin position="675"/>
        <end position="690"/>
    </location>
</feature>
<dbReference type="EMBL" id="JBANAX010000148">
    <property type="protein sequence ID" value="KAL1220739.1"/>
    <property type="molecule type" value="Genomic_DNA"/>
</dbReference>
<evidence type="ECO:0000313" key="3">
    <source>
        <dbReference type="EMBL" id="KAL1220739.1"/>
    </source>
</evidence>
<keyword evidence="4" id="KW-1185">Reference proteome</keyword>
<accession>A0ABD1BU67</accession>
<dbReference type="SUPFAM" id="SSF51735">
    <property type="entry name" value="NAD(P)-binding Rossmann-fold domains"/>
    <property type="match status" value="1"/>
</dbReference>
<feature type="compositionally biased region" description="Basic and acidic residues" evidence="1">
    <location>
        <begin position="718"/>
        <end position="728"/>
    </location>
</feature>
<feature type="compositionally biased region" description="Basic residues" evidence="1">
    <location>
        <begin position="1"/>
        <end position="10"/>
    </location>
</feature>
<sequence length="972" mass="107195">MISSHHHHHHQDPLGTTNSYHMNTSGVAPSSALSIPLSQSAWLEVRLFYVRIAPCLVENVPDFLTLRHPRRETGASLEVNGVRVPSSQTASMKLRRDRVDRESSEVTYVSTETVRVTGCVDFEVYDNEDMVLCGNLDRIEGAWDNGTVSDPKTGWGMDCYIAMGNGSGPCSSAFFQPKLGGVSSPSVEVYIAGCCGGVPVILTKTIQASPRRKVARHVTLDAIPEEEEVGKEQDVVTTANGLALQSKAEMMESEVDEYDESEMKMGQRYYPEEMYVDEDGQLSWFNAGVRVGVGIGLGMCLGVGIGVGLLMRSYQATTSNLRRSEKKEEEKKQMSKIRSSATMPHREQPPPASPHVVTLNCIEDCALEQDSLAGVAGVEYVPLSRIADGKIESATAVLLHSLAYLPRAAQRRLRPHQLILCLGSADRAVDSTLAADLGLRLVHVDTSRAEEIADTVMALILGLLRRTHLLSRHALSASGWLGSLQPLCRGMRRCRGMVLGIVGRSVSARYLASRSLAFKMSVLYFDVPEGDEERIRPSRFPRAARRMDTLNDLLAASDVISLHCALTNDTVQILNAECLQHIKPGAFLVNTGSCQLLDDCAVKQLLIDGTIAGCALDGAEGPQWMEAWVKEMPNVLILPRSADYSEEVWMEIREKAISILHSFFLDGVVPNNTVSDEEVEETEASEEEEQSPIKHERLAIVESTSRQQGESSLTSTDIVRREASELKESLSPGQQPVSVLPQNTAIKPEVRRSRSGKKAKKRHSQQKYMQKAEGSSGLHEESTSRRDDIAMSDTEEVLSSSSRCASPEDSRSRKTPLEVMQESSQKQLVMSSKKFIGKSSELLKDGYVVALYAKDLSALHVSRQRTKNGGWFLDTLSNVSKRDPAAQFIIAYRNKDTVGLRSFAAGGKLLQINRRMEFVFASHSFDVWESWSLEGSLDECRLVNCRNSSAVLEVRVEMLAMVGDDGVTRWID</sequence>
<dbReference type="SUPFAM" id="SSF52283">
    <property type="entry name" value="Formate/glycerate dehydrogenase catalytic domain-like"/>
    <property type="match status" value="1"/>
</dbReference>
<evidence type="ECO:0000256" key="1">
    <source>
        <dbReference type="SAM" id="MobiDB-lite"/>
    </source>
</evidence>
<dbReference type="AlphaFoldDB" id="A0ABD1BU67"/>
<feature type="compositionally biased region" description="Polar residues" evidence="1">
    <location>
        <begin position="702"/>
        <end position="717"/>
    </location>
</feature>
<dbReference type="PANTHER" id="PTHR43254">
    <property type="entry name" value="C-TERMINAL BINDING PROTEIN AN-RELATED"/>
    <property type="match status" value="1"/>
</dbReference>
<evidence type="ECO:0000259" key="2">
    <source>
        <dbReference type="Pfam" id="PF02826"/>
    </source>
</evidence>
<evidence type="ECO:0000313" key="4">
    <source>
        <dbReference type="Proteomes" id="UP001558713"/>
    </source>
</evidence>
<protein>
    <submittedName>
        <fullName evidence="3">C-terminal binding protein AN</fullName>
    </submittedName>
</protein>
<dbReference type="InterPro" id="IPR006140">
    <property type="entry name" value="D-isomer_DH_NAD-bd"/>
</dbReference>
<dbReference type="InterPro" id="IPR036291">
    <property type="entry name" value="NAD(P)-bd_dom_sf"/>
</dbReference>
<feature type="compositionally biased region" description="Basic and acidic residues" evidence="1">
    <location>
        <begin position="778"/>
        <end position="789"/>
    </location>
</feature>
<dbReference type="CDD" id="cd05299">
    <property type="entry name" value="CtBP_dh"/>
    <property type="match status" value="1"/>
</dbReference>
<reference evidence="3 4" key="1">
    <citation type="submission" date="2024-04" db="EMBL/GenBank/DDBJ databases">
        <title>Genome assembly C_amara_ONT_v2.</title>
        <authorList>
            <person name="Yant L."/>
            <person name="Moore C."/>
            <person name="Slenker M."/>
        </authorList>
    </citation>
    <scope>NUCLEOTIDE SEQUENCE [LARGE SCALE GENOMIC DNA]</scope>
    <source>
        <tissue evidence="3">Leaf</tissue>
    </source>
</reference>
<feature type="domain" description="D-isomer specific 2-hydroxyacid dehydrogenase NAD-binding" evidence="2">
    <location>
        <begin position="457"/>
        <end position="639"/>
    </location>
</feature>
<dbReference type="InterPro" id="IPR045015">
    <property type="entry name" value="AN-like"/>
</dbReference>
<feature type="region of interest" description="Disordered" evidence="1">
    <location>
        <begin position="675"/>
        <end position="823"/>
    </location>
</feature>
<organism evidence="3 4">
    <name type="scientific">Cardamine amara subsp. amara</name>
    <dbReference type="NCBI Taxonomy" id="228776"/>
    <lineage>
        <taxon>Eukaryota</taxon>
        <taxon>Viridiplantae</taxon>
        <taxon>Streptophyta</taxon>
        <taxon>Embryophyta</taxon>
        <taxon>Tracheophyta</taxon>
        <taxon>Spermatophyta</taxon>
        <taxon>Magnoliopsida</taxon>
        <taxon>eudicotyledons</taxon>
        <taxon>Gunneridae</taxon>
        <taxon>Pentapetalae</taxon>
        <taxon>rosids</taxon>
        <taxon>malvids</taxon>
        <taxon>Brassicales</taxon>
        <taxon>Brassicaceae</taxon>
        <taxon>Cardamineae</taxon>
        <taxon>Cardamine</taxon>
    </lineage>
</organism>
<feature type="compositionally biased region" description="Basic and acidic residues" evidence="1">
    <location>
        <begin position="806"/>
        <end position="816"/>
    </location>
</feature>
<dbReference type="Proteomes" id="UP001558713">
    <property type="component" value="Unassembled WGS sequence"/>
</dbReference>
<name>A0ABD1BU67_CARAN</name>
<dbReference type="Pfam" id="PF02826">
    <property type="entry name" value="2-Hacid_dh_C"/>
    <property type="match status" value="1"/>
</dbReference>
<feature type="region of interest" description="Disordered" evidence="1">
    <location>
        <begin position="318"/>
        <end position="354"/>
    </location>
</feature>
<dbReference type="PANTHER" id="PTHR43254:SF3">
    <property type="entry name" value="C-TERMINAL BINDING PROTEIN AN"/>
    <property type="match status" value="1"/>
</dbReference>
<dbReference type="InterPro" id="IPR043322">
    <property type="entry name" value="CtBP"/>
</dbReference>
<feature type="region of interest" description="Disordered" evidence="1">
    <location>
        <begin position="1"/>
        <end position="22"/>
    </location>
</feature>
<feature type="compositionally biased region" description="Basic residues" evidence="1">
    <location>
        <begin position="753"/>
        <end position="765"/>
    </location>
</feature>
<dbReference type="Gene3D" id="3.40.50.720">
    <property type="entry name" value="NAD(P)-binding Rossmann-like Domain"/>
    <property type="match status" value="2"/>
</dbReference>